<gene>
    <name evidence="8" type="ORF">S12H4_01269</name>
</gene>
<evidence type="ECO:0000256" key="4">
    <source>
        <dbReference type="ARBA" id="ARBA00022989"/>
    </source>
</evidence>
<dbReference type="AlphaFoldDB" id="X1S126"/>
<dbReference type="PANTHER" id="PTHR38459:SF1">
    <property type="entry name" value="PROPHAGE BACTOPRENOL-LINKED GLUCOSE TRANSLOCASE HOMOLOG"/>
    <property type="match status" value="1"/>
</dbReference>
<evidence type="ECO:0000256" key="6">
    <source>
        <dbReference type="SAM" id="Phobius"/>
    </source>
</evidence>
<comment type="caution">
    <text evidence="8">The sequence shown here is derived from an EMBL/GenBank/DDBJ whole genome shotgun (WGS) entry which is preliminary data.</text>
</comment>
<name>X1S126_9ZZZZ</name>
<comment type="subcellular location">
    <subcellularLocation>
        <location evidence="1">Membrane</location>
        <topology evidence="1">Multi-pass membrane protein</topology>
    </subcellularLocation>
</comment>
<evidence type="ECO:0000259" key="7">
    <source>
        <dbReference type="Pfam" id="PF04138"/>
    </source>
</evidence>
<keyword evidence="4 6" id="KW-1133">Transmembrane helix</keyword>
<dbReference type="InterPro" id="IPR051401">
    <property type="entry name" value="GtrA_CellWall_Glycosyl"/>
</dbReference>
<dbReference type="PANTHER" id="PTHR38459">
    <property type="entry name" value="PROPHAGE BACTOPRENOL-LINKED GLUCOSE TRANSLOCASE HOMOLOG"/>
    <property type="match status" value="1"/>
</dbReference>
<evidence type="ECO:0000256" key="1">
    <source>
        <dbReference type="ARBA" id="ARBA00004141"/>
    </source>
</evidence>
<keyword evidence="5 6" id="KW-0472">Membrane</keyword>
<protein>
    <recommendedName>
        <fullName evidence="7">GtrA/DPMS transmembrane domain-containing protein</fullName>
    </recommendedName>
</protein>
<dbReference type="GO" id="GO:0000271">
    <property type="term" value="P:polysaccharide biosynthetic process"/>
    <property type="evidence" value="ECO:0007669"/>
    <property type="project" value="InterPro"/>
</dbReference>
<reference evidence="8" key="1">
    <citation type="journal article" date="2014" name="Front. Microbiol.">
        <title>High frequency of phylogenetically diverse reductive dehalogenase-homologous genes in deep subseafloor sedimentary metagenomes.</title>
        <authorList>
            <person name="Kawai M."/>
            <person name="Futagami T."/>
            <person name="Toyoda A."/>
            <person name="Takaki Y."/>
            <person name="Nishi S."/>
            <person name="Hori S."/>
            <person name="Arai W."/>
            <person name="Tsubouchi T."/>
            <person name="Morono Y."/>
            <person name="Uchiyama I."/>
            <person name="Ito T."/>
            <person name="Fujiyama A."/>
            <person name="Inagaki F."/>
            <person name="Takami H."/>
        </authorList>
    </citation>
    <scope>NUCLEOTIDE SEQUENCE</scope>
    <source>
        <strain evidence="8">Expedition CK06-06</strain>
    </source>
</reference>
<feature type="transmembrane region" description="Helical" evidence="6">
    <location>
        <begin position="38"/>
        <end position="59"/>
    </location>
</feature>
<comment type="similarity">
    <text evidence="2">Belongs to the GtrA family.</text>
</comment>
<feature type="domain" description="GtrA/DPMS transmembrane" evidence="7">
    <location>
        <begin position="40"/>
        <end position="156"/>
    </location>
</feature>
<evidence type="ECO:0000313" key="8">
    <source>
        <dbReference type="EMBL" id="GAI61459.1"/>
    </source>
</evidence>
<dbReference type="InterPro" id="IPR007267">
    <property type="entry name" value="GtrA_DPMS_TM"/>
</dbReference>
<evidence type="ECO:0000256" key="3">
    <source>
        <dbReference type="ARBA" id="ARBA00022692"/>
    </source>
</evidence>
<proteinExistence type="inferred from homology"/>
<evidence type="ECO:0000256" key="2">
    <source>
        <dbReference type="ARBA" id="ARBA00009399"/>
    </source>
</evidence>
<organism evidence="8">
    <name type="scientific">marine sediment metagenome</name>
    <dbReference type="NCBI Taxonomy" id="412755"/>
    <lineage>
        <taxon>unclassified sequences</taxon>
        <taxon>metagenomes</taxon>
        <taxon>ecological metagenomes</taxon>
    </lineage>
</organism>
<accession>X1S126</accession>
<sequence length="157" mass="18573">MQHNKNMRDARSSWSFDRTKYIVGKLLKNRTNNAFIQLFRYTFVGGVAFVVDFSLLFVLTEFLAIYYLTSAAIAFLLGLAINYILSIVWVFSERTFRNKWFELGIFALIGIVGLGFNELFIWFFTEHIHFHYLLSKIVSTAFVYLWNFFARKSILFR</sequence>
<feature type="transmembrane region" description="Helical" evidence="6">
    <location>
        <begin position="65"/>
        <end position="91"/>
    </location>
</feature>
<keyword evidence="3 6" id="KW-0812">Transmembrane</keyword>
<evidence type="ECO:0000256" key="5">
    <source>
        <dbReference type="ARBA" id="ARBA00023136"/>
    </source>
</evidence>
<dbReference type="EMBL" id="BARW01000240">
    <property type="protein sequence ID" value="GAI61459.1"/>
    <property type="molecule type" value="Genomic_DNA"/>
</dbReference>
<feature type="transmembrane region" description="Helical" evidence="6">
    <location>
        <begin position="130"/>
        <end position="149"/>
    </location>
</feature>
<dbReference type="Pfam" id="PF04138">
    <property type="entry name" value="GtrA_DPMS_TM"/>
    <property type="match status" value="1"/>
</dbReference>
<feature type="transmembrane region" description="Helical" evidence="6">
    <location>
        <begin position="103"/>
        <end position="124"/>
    </location>
</feature>
<dbReference type="GO" id="GO:0005886">
    <property type="term" value="C:plasma membrane"/>
    <property type="evidence" value="ECO:0007669"/>
    <property type="project" value="TreeGrafter"/>
</dbReference>